<sequence length="411" mass="44654">MKKLRRIIKAAWRNARARLEAVPAFVWLSRWLSALTPVGWAVSIALVAGAVAAVSFGWIEGFVVAVMGLVALVVAIASVASPSPLAVSLRMQNDRIVAGQVAVGRVRVVNESARRSGSTLVEVTIGRGSGEFLVPPISGNGTWNEAFSVMTKRRGVINVGPARTVRMDGLGLLRRVRQWDDPILVHVHPPTVRFSFDATGMQMDVEGVASEKLTSSDVSFHALRDYEPGDDRRAVHWPSTARYGRLIVRQFEETHRSHHMVLLDTRIDSWGRRAFETGVSVAASLAIAGSGEARTVSMHTADEWIPTGTPMAMLDALSEMETSTRLEFAGVVRRCIMERGGISVLSIVVSESVDDEEAARLANIAPVDVTVSVIRVAPGRARRRRKISRGVIIDCPSLEDLPMLVSRGVSA</sequence>
<evidence type="ECO:0000259" key="2">
    <source>
        <dbReference type="Pfam" id="PF01882"/>
    </source>
</evidence>
<feature type="domain" description="DUF58" evidence="2">
    <location>
        <begin position="223"/>
        <end position="308"/>
    </location>
</feature>
<organism evidence="3 4">
    <name type="scientific">Schaalia odontolytica</name>
    <dbReference type="NCBI Taxonomy" id="1660"/>
    <lineage>
        <taxon>Bacteria</taxon>
        <taxon>Bacillati</taxon>
        <taxon>Actinomycetota</taxon>
        <taxon>Actinomycetes</taxon>
        <taxon>Actinomycetales</taxon>
        <taxon>Actinomycetaceae</taxon>
        <taxon>Schaalia</taxon>
    </lineage>
</organism>
<proteinExistence type="predicted"/>
<protein>
    <submittedName>
        <fullName evidence="3">DUF58 domain-containing protein</fullName>
    </submittedName>
</protein>
<dbReference type="InterPro" id="IPR002881">
    <property type="entry name" value="DUF58"/>
</dbReference>
<dbReference type="PANTHER" id="PTHR34351:SF1">
    <property type="entry name" value="SLR1927 PROTEIN"/>
    <property type="match status" value="1"/>
</dbReference>
<dbReference type="Pfam" id="PF01882">
    <property type="entry name" value="DUF58"/>
    <property type="match status" value="1"/>
</dbReference>
<keyword evidence="1" id="KW-1133">Transmembrane helix</keyword>
<dbReference type="EMBL" id="PKKM01000002">
    <property type="protein sequence ID" value="PKY65239.1"/>
    <property type="molecule type" value="Genomic_DNA"/>
</dbReference>
<keyword evidence="1" id="KW-0472">Membrane</keyword>
<evidence type="ECO:0000256" key="1">
    <source>
        <dbReference type="SAM" id="Phobius"/>
    </source>
</evidence>
<dbReference type="PANTHER" id="PTHR34351">
    <property type="entry name" value="SLR1927 PROTEIN-RELATED"/>
    <property type="match status" value="1"/>
</dbReference>
<dbReference type="AlphaFoldDB" id="A0A2I1I2A4"/>
<dbReference type="Proteomes" id="UP000234198">
    <property type="component" value="Unassembled WGS sequence"/>
</dbReference>
<comment type="caution">
    <text evidence="3">The sequence shown here is derived from an EMBL/GenBank/DDBJ whole genome shotgun (WGS) entry which is preliminary data.</text>
</comment>
<gene>
    <name evidence="3" type="ORF">CYJ22_01800</name>
</gene>
<dbReference type="RefSeq" id="WP_101600630.1">
    <property type="nucleotide sequence ID" value="NZ_PKKM01000002.1"/>
</dbReference>
<feature type="transmembrane region" description="Helical" evidence="1">
    <location>
        <begin position="65"/>
        <end position="87"/>
    </location>
</feature>
<evidence type="ECO:0000313" key="4">
    <source>
        <dbReference type="Proteomes" id="UP000234198"/>
    </source>
</evidence>
<keyword evidence="1" id="KW-0812">Transmembrane</keyword>
<accession>A0A2I1I2A4</accession>
<feature type="transmembrane region" description="Helical" evidence="1">
    <location>
        <begin position="38"/>
        <end position="59"/>
    </location>
</feature>
<evidence type="ECO:0000313" key="3">
    <source>
        <dbReference type="EMBL" id="PKY65239.1"/>
    </source>
</evidence>
<reference evidence="3 4" key="1">
    <citation type="submission" date="2017-12" db="EMBL/GenBank/DDBJ databases">
        <title>Phylogenetic diversity of female urinary microbiome.</title>
        <authorList>
            <person name="Thomas-White K."/>
            <person name="Wolfe A.J."/>
        </authorList>
    </citation>
    <scope>NUCLEOTIDE SEQUENCE [LARGE SCALE GENOMIC DNA]</scope>
    <source>
        <strain evidence="3 4">UMB0018</strain>
    </source>
</reference>
<name>A0A2I1I2A4_9ACTO</name>